<gene>
    <name evidence="1" type="ORF">GS660_12875</name>
</gene>
<dbReference type="RefSeq" id="WP_161347137.1">
    <property type="nucleotide sequence ID" value="NZ_BMGW01000008.1"/>
</dbReference>
<reference evidence="1 2" key="1">
    <citation type="submission" date="2020-01" db="EMBL/GenBank/DDBJ databases">
        <title>Frigidibacter albus SP32T (=CGMCC 1.13995T).</title>
        <authorList>
            <person name="Liao X."/>
        </authorList>
    </citation>
    <scope>NUCLEOTIDE SEQUENCE [LARGE SCALE GENOMIC DNA]</scope>
    <source>
        <strain evidence="1 2">SP32</strain>
    </source>
</reference>
<name>A0A6L8VK58_9RHOB</name>
<dbReference type="OrthoDB" id="7869937at2"/>
<dbReference type="EMBL" id="WWNR01000008">
    <property type="protein sequence ID" value="MZQ89982.1"/>
    <property type="molecule type" value="Genomic_DNA"/>
</dbReference>
<evidence type="ECO:0000313" key="1">
    <source>
        <dbReference type="EMBL" id="MZQ89982.1"/>
    </source>
</evidence>
<accession>A0A6L8VK58</accession>
<comment type="caution">
    <text evidence="1">The sequence shown here is derived from an EMBL/GenBank/DDBJ whole genome shotgun (WGS) entry which is preliminary data.</text>
</comment>
<evidence type="ECO:0000313" key="2">
    <source>
        <dbReference type="Proteomes" id="UP000477083"/>
    </source>
</evidence>
<dbReference type="AlphaFoldDB" id="A0A6L8VK58"/>
<organism evidence="1 2">
    <name type="scientific">Frigidibacter albus</name>
    <dbReference type="NCBI Taxonomy" id="1465486"/>
    <lineage>
        <taxon>Bacteria</taxon>
        <taxon>Pseudomonadati</taxon>
        <taxon>Pseudomonadota</taxon>
        <taxon>Alphaproteobacteria</taxon>
        <taxon>Rhodobacterales</taxon>
        <taxon>Paracoccaceae</taxon>
        <taxon>Frigidibacter</taxon>
    </lineage>
</organism>
<keyword evidence="2" id="KW-1185">Reference proteome</keyword>
<proteinExistence type="predicted"/>
<dbReference type="Proteomes" id="UP000477083">
    <property type="component" value="Unassembled WGS sequence"/>
</dbReference>
<protein>
    <submittedName>
        <fullName evidence="1">Uncharacterized protein</fullName>
    </submittedName>
</protein>
<sequence length="91" mass="10036">MYFFSFVLQSTLLALEAQVVIEQRLTMMARGDAGAQDEVVRMVGEKMALAAHAWQHGAMSLATGTSPDDVMMATVTLYRDAVDENRRRLAA</sequence>